<feature type="compositionally biased region" description="Basic and acidic residues" evidence="4">
    <location>
        <begin position="19"/>
        <end position="34"/>
    </location>
</feature>
<dbReference type="STRING" id="402676.B6K6L1"/>
<feature type="region of interest" description="Disordered" evidence="4">
    <location>
        <begin position="63"/>
        <end position="89"/>
    </location>
</feature>
<name>B6K6L1_SCHJY</name>
<dbReference type="InterPro" id="IPR016024">
    <property type="entry name" value="ARM-type_fold"/>
</dbReference>
<dbReference type="Proteomes" id="UP000001744">
    <property type="component" value="Unassembled WGS sequence"/>
</dbReference>
<dbReference type="GeneID" id="7050900"/>
<dbReference type="SUPFAM" id="SSF48371">
    <property type="entry name" value="ARM repeat"/>
    <property type="match status" value="1"/>
</dbReference>
<dbReference type="Pfam" id="PF03715">
    <property type="entry name" value="Noc2"/>
    <property type="match status" value="1"/>
</dbReference>
<dbReference type="GO" id="GO:0030690">
    <property type="term" value="C:Noc1p-Noc2p complex"/>
    <property type="evidence" value="ECO:0000318"/>
    <property type="project" value="GO_Central"/>
</dbReference>
<accession>B6K6L1</accession>
<evidence type="ECO:0000256" key="3">
    <source>
        <dbReference type="ARBA" id="ARBA00023242"/>
    </source>
</evidence>
<dbReference type="GO" id="GO:0030691">
    <property type="term" value="C:Noc2p-Noc3p complex"/>
    <property type="evidence" value="ECO:0000318"/>
    <property type="project" value="GO_Central"/>
</dbReference>
<dbReference type="GO" id="GO:0005730">
    <property type="term" value="C:nucleolus"/>
    <property type="evidence" value="ECO:0000318"/>
    <property type="project" value="GO_Central"/>
</dbReference>
<organism evidence="5 7">
    <name type="scientific">Schizosaccharomyces japonicus (strain yFS275 / FY16936)</name>
    <name type="common">Fission yeast</name>
    <dbReference type="NCBI Taxonomy" id="402676"/>
    <lineage>
        <taxon>Eukaryota</taxon>
        <taxon>Fungi</taxon>
        <taxon>Dikarya</taxon>
        <taxon>Ascomycota</taxon>
        <taxon>Taphrinomycotina</taxon>
        <taxon>Schizosaccharomycetes</taxon>
        <taxon>Schizosaccharomycetales</taxon>
        <taxon>Schizosaccharomycetaceae</taxon>
        <taxon>Schizosaccharomyces</taxon>
    </lineage>
</organism>
<dbReference type="eggNOG" id="KOG2256">
    <property type="taxonomic scope" value="Eukaryota"/>
</dbReference>
<proteinExistence type="inferred from homology"/>
<evidence type="ECO:0000256" key="4">
    <source>
        <dbReference type="SAM" id="MobiDB-lite"/>
    </source>
</evidence>
<gene>
    <name evidence="6" type="primary">noc202</name>
    <name evidence="5" type="ORF">SJAG_04346</name>
</gene>
<evidence type="ECO:0000313" key="7">
    <source>
        <dbReference type="Proteomes" id="UP000001744"/>
    </source>
</evidence>
<dbReference type="VEuPathDB" id="FungiDB:SJAG_04346"/>
<dbReference type="GO" id="GO:0005654">
    <property type="term" value="C:nucleoplasm"/>
    <property type="evidence" value="ECO:0000318"/>
    <property type="project" value="GO_Central"/>
</dbReference>
<dbReference type="JaponicusDB" id="SJAG_04346">
    <property type="gene designation" value="noc202"/>
</dbReference>
<evidence type="ECO:0000313" key="5">
    <source>
        <dbReference type="EMBL" id="EEB09165.2"/>
    </source>
</evidence>
<dbReference type="RefSeq" id="XP_002175458.2">
    <property type="nucleotide sequence ID" value="XM_002175422.2"/>
</dbReference>
<comment type="similarity">
    <text evidence="2">Belongs to the NOC2 family.</text>
</comment>
<dbReference type="OrthoDB" id="10266662at2759"/>
<evidence type="ECO:0000256" key="2">
    <source>
        <dbReference type="ARBA" id="ARBA00005907"/>
    </source>
</evidence>
<dbReference type="HOGENOM" id="CLU_526928_0_0_1"/>
<comment type="subcellular location">
    <subcellularLocation>
        <location evidence="1">Nucleus</location>
    </subcellularLocation>
</comment>
<dbReference type="PANTHER" id="PTHR12687">
    <property type="entry name" value="NUCLEOLAR COMPLEX 2 AND RAD4-RELATED"/>
    <property type="match status" value="1"/>
</dbReference>
<dbReference type="InterPro" id="IPR005343">
    <property type="entry name" value="Noc2"/>
</dbReference>
<sequence>MGKALKSTKKFNKNYLRSTLERRQNEVEHNTKVKDFSKEDVTQLYRSLDSKKASVDDQLVDESSEIDSEADLNSSDDAQTEQESKSLGHRIKSCSEKELGSIIAYCQELSGTKQEKSALKALPRDVKQSLDEQTYTERGAVVLSARLHLIAHQLKNVTEDNGQELYQSISENLKKVKSFPSDSSINFDCVFTHHLWSSSLFESASQFLHKCLKIDASLAVRFIQPLYAKLISQYKDSHSLTEATVRVTNVLKEIVCLNPATFQKVSSAYIGQITAHLQRCMKKPSDITSLKLLYNWQFVMTLDLWVEFVGHAWTKLGKPVANKVMPSLIDTVLTTISLLPSENYYPLRLKLLASLIQLCQTTGVFVPLSSVILQMIPSLLQPHSVMENEPVDLSTVLHLTKDELNKSNYRTALRTQALYLLAKYFAIYSTSIAFPELATPVIIQLRKLLTQIRHEKKTAQILSKLEEHFSYIEMKRADIEFNPRNLTAIDKFESSLDPQSTPLGVFLRS</sequence>
<feature type="region of interest" description="Disordered" evidence="4">
    <location>
        <begin position="15"/>
        <end position="34"/>
    </location>
</feature>
<dbReference type="EMBL" id="KE651167">
    <property type="protein sequence ID" value="EEB09165.2"/>
    <property type="molecule type" value="Genomic_DNA"/>
</dbReference>
<reference evidence="5 7" key="1">
    <citation type="journal article" date="2011" name="Science">
        <title>Comparative functional genomics of the fission yeasts.</title>
        <authorList>
            <person name="Rhind N."/>
            <person name="Chen Z."/>
            <person name="Yassour M."/>
            <person name="Thompson D.A."/>
            <person name="Haas B.J."/>
            <person name="Habib N."/>
            <person name="Wapinski I."/>
            <person name="Roy S."/>
            <person name="Lin M.F."/>
            <person name="Heiman D.I."/>
            <person name="Young S.K."/>
            <person name="Furuya K."/>
            <person name="Guo Y."/>
            <person name="Pidoux A."/>
            <person name="Chen H.M."/>
            <person name="Robbertse B."/>
            <person name="Goldberg J.M."/>
            <person name="Aoki K."/>
            <person name="Bayne E.H."/>
            <person name="Berlin A.M."/>
            <person name="Desjardins C.A."/>
            <person name="Dobbs E."/>
            <person name="Dukaj L."/>
            <person name="Fan L."/>
            <person name="FitzGerald M.G."/>
            <person name="French C."/>
            <person name="Gujja S."/>
            <person name="Hansen K."/>
            <person name="Keifenheim D."/>
            <person name="Levin J.Z."/>
            <person name="Mosher R.A."/>
            <person name="Mueller C.A."/>
            <person name="Pfiffner J."/>
            <person name="Priest M."/>
            <person name="Russ C."/>
            <person name="Smialowska A."/>
            <person name="Swoboda P."/>
            <person name="Sykes S.M."/>
            <person name="Vaughn M."/>
            <person name="Vengrova S."/>
            <person name="Yoder R."/>
            <person name="Zeng Q."/>
            <person name="Allshire R."/>
            <person name="Baulcombe D."/>
            <person name="Birren B.W."/>
            <person name="Brown W."/>
            <person name="Ekwall K."/>
            <person name="Kellis M."/>
            <person name="Leatherwood J."/>
            <person name="Levin H."/>
            <person name="Margalit H."/>
            <person name="Martienssen R."/>
            <person name="Nieduszynski C.A."/>
            <person name="Spatafora J.W."/>
            <person name="Friedman N."/>
            <person name="Dalgaard J.Z."/>
            <person name="Baumann P."/>
            <person name="Niki H."/>
            <person name="Regev A."/>
            <person name="Nusbaum C."/>
        </authorList>
    </citation>
    <scope>NUCLEOTIDE SEQUENCE [LARGE SCALE GENOMIC DNA]</scope>
    <source>
        <strain evidence="7">yFS275 / FY16936</strain>
    </source>
</reference>
<dbReference type="OMA" id="WSEVICL"/>
<dbReference type="AlphaFoldDB" id="B6K6L1"/>
<evidence type="ECO:0000313" key="6">
    <source>
        <dbReference type="JaponicusDB" id="SJAG_04346"/>
    </source>
</evidence>
<dbReference type="GO" id="GO:0042273">
    <property type="term" value="P:ribosomal large subunit biogenesis"/>
    <property type="evidence" value="ECO:0000318"/>
    <property type="project" value="GO_Central"/>
</dbReference>
<dbReference type="PANTHER" id="PTHR12687:SF11">
    <property type="entry name" value="NOC2P-NOC3P COMPLEX SUBUNIT NOC2 FAMILY PROTEIN"/>
    <property type="match status" value="1"/>
</dbReference>
<keyword evidence="3" id="KW-0539">Nucleus</keyword>
<protein>
    <submittedName>
        <fullName evidence="5">Noc2p-Noc3p complex subunit Noc2 family protein</fullName>
    </submittedName>
</protein>
<evidence type="ECO:0000256" key="1">
    <source>
        <dbReference type="ARBA" id="ARBA00004123"/>
    </source>
</evidence>
<keyword evidence="7" id="KW-1185">Reference proteome</keyword>